<dbReference type="AlphaFoldDB" id="A0A516RH94"/>
<dbReference type="Proteomes" id="UP000316806">
    <property type="component" value="Chromosome"/>
</dbReference>
<dbReference type="PANTHER" id="PTHR33495">
    <property type="entry name" value="ANTI-SIGMA FACTOR ANTAGONIST TM_1081-RELATED-RELATED"/>
    <property type="match status" value="1"/>
</dbReference>
<dbReference type="InterPro" id="IPR036513">
    <property type="entry name" value="STAS_dom_sf"/>
</dbReference>
<evidence type="ECO:0000259" key="4">
    <source>
        <dbReference type="PROSITE" id="PS50801"/>
    </source>
</evidence>
<gene>
    <name evidence="5" type="ORF">FH965_34505</name>
</gene>
<dbReference type="CDD" id="cd07043">
    <property type="entry name" value="STAS_anti-anti-sigma_factors"/>
    <property type="match status" value="1"/>
</dbReference>
<dbReference type="Gene3D" id="3.30.750.24">
    <property type="entry name" value="STAS domain"/>
    <property type="match status" value="1"/>
</dbReference>
<proteinExistence type="inferred from homology"/>
<dbReference type="PANTHER" id="PTHR33495:SF2">
    <property type="entry name" value="ANTI-SIGMA FACTOR ANTAGONIST TM_1081-RELATED"/>
    <property type="match status" value="1"/>
</dbReference>
<feature type="compositionally biased region" description="Basic and acidic residues" evidence="3">
    <location>
        <begin position="1"/>
        <end position="23"/>
    </location>
</feature>
<dbReference type="Pfam" id="PF13466">
    <property type="entry name" value="STAS_2"/>
    <property type="match status" value="1"/>
</dbReference>
<evidence type="ECO:0000313" key="6">
    <source>
        <dbReference type="Proteomes" id="UP000316806"/>
    </source>
</evidence>
<feature type="region of interest" description="Disordered" evidence="3">
    <location>
        <begin position="1"/>
        <end position="26"/>
    </location>
</feature>
<dbReference type="SUPFAM" id="SSF52091">
    <property type="entry name" value="SpoIIaa-like"/>
    <property type="match status" value="1"/>
</dbReference>
<comment type="similarity">
    <text evidence="1 2">Belongs to the anti-sigma-factor antagonist family.</text>
</comment>
<dbReference type="NCBIfam" id="TIGR00377">
    <property type="entry name" value="ant_ant_sig"/>
    <property type="match status" value="1"/>
</dbReference>
<dbReference type="GO" id="GO:0043856">
    <property type="term" value="F:anti-sigma factor antagonist activity"/>
    <property type="evidence" value="ECO:0007669"/>
    <property type="project" value="InterPro"/>
</dbReference>
<dbReference type="InterPro" id="IPR003658">
    <property type="entry name" value="Anti-sigma_ant"/>
</dbReference>
<evidence type="ECO:0000313" key="5">
    <source>
        <dbReference type="EMBL" id="QDQ15032.1"/>
    </source>
</evidence>
<reference evidence="5 6" key="1">
    <citation type="journal article" date="2019" name="J. Ind. Microbiol. Biotechnol.">
        <title>The complete genomic sequence of Streptomyces spectabilis NRRL-2792 and identification of secondary metabolite biosynthetic gene clusters.</title>
        <authorList>
            <person name="Sinha A."/>
            <person name="Phillips-Salemka S."/>
            <person name="Niraula T.A."/>
            <person name="Short K.A."/>
            <person name="Niraula N.P."/>
        </authorList>
    </citation>
    <scope>NUCLEOTIDE SEQUENCE [LARGE SCALE GENOMIC DNA]</scope>
    <source>
        <strain evidence="5 6">NRRL 2792</strain>
    </source>
</reference>
<dbReference type="InterPro" id="IPR002645">
    <property type="entry name" value="STAS_dom"/>
</dbReference>
<evidence type="ECO:0000256" key="3">
    <source>
        <dbReference type="SAM" id="MobiDB-lite"/>
    </source>
</evidence>
<accession>A0A516RH94</accession>
<dbReference type="InterPro" id="IPR058548">
    <property type="entry name" value="MlaB-like_STAS"/>
</dbReference>
<protein>
    <recommendedName>
        <fullName evidence="2">Anti-sigma factor antagonist</fullName>
    </recommendedName>
</protein>
<evidence type="ECO:0000256" key="1">
    <source>
        <dbReference type="ARBA" id="ARBA00009013"/>
    </source>
</evidence>
<name>A0A516RH94_STRST</name>
<dbReference type="RefSeq" id="WP_144322236.1">
    <property type="nucleotide sequence ID" value="NZ_CP040916.1"/>
</dbReference>
<evidence type="ECO:0000256" key="2">
    <source>
        <dbReference type="RuleBase" id="RU003749"/>
    </source>
</evidence>
<feature type="domain" description="STAS" evidence="4">
    <location>
        <begin position="31"/>
        <end position="131"/>
    </location>
</feature>
<dbReference type="EMBL" id="CP040916">
    <property type="protein sequence ID" value="QDQ15032.1"/>
    <property type="molecule type" value="Genomic_DNA"/>
</dbReference>
<sequence length="132" mass="14026">MEDRFWLGREDDEGARDNGRPQDDGAGARAVLRLSGELDLEGAPSLAEAAGPLLRDGSRTLVLDCHGVTFCDSSGLNTLLNLRERAAASGARLLLARPSASVLHLLRLTHTERVFHVVDAAEAADDASAPRA</sequence>
<dbReference type="PROSITE" id="PS50801">
    <property type="entry name" value="STAS"/>
    <property type="match status" value="1"/>
</dbReference>
<organism evidence="5 6">
    <name type="scientific">Streptomyces spectabilis</name>
    <dbReference type="NCBI Taxonomy" id="68270"/>
    <lineage>
        <taxon>Bacteria</taxon>
        <taxon>Bacillati</taxon>
        <taxon>Actinomycetota</taxon>
        <taxon>Actinomycetes</taxon>
        <taxon>Kitasatosporales</taxon>
        <taxon>Streptomycetaceae</taxon>
        <taxon>Streptomyces</taxon>
    </lineage>
</organism>